<dbReference type="InterPro" id="IPR029063">
    <property type="entry name" value="SAM-dependent_MTases_sf"/>
</dbReference>
<dbReference type="Pfam" id="PF13649">
    <property type="entry name" value="Methyltransf_25"/>
    <property type="match status" value="1"/>
</dbReference>
<evidence type="ECO:0000313" key="5">
    <source>
        <dbReference type="Proteomes" id="UP001501444"/>
    </source>
</evidence>
<sequence>MAGGDDLGALLDEQAAFYRAVSAEYDDHALPFPGGGELSQALDAFRPAGSVLELACGPGTWTPRLLRHATDVTAVDASAEMLGIAAARAGRERVRFVQADLFDWRPDRRYDVVFFGFWLSHVPTERFASFWSLVADCLRPDGRVFFVDDAYRTDEELIEGEHSPVIQRRLTDGTAYRIVKVPHRPEDLEQRLDRIGWRIRVHPTSGPFYWGSGNRPQTTRK</sequence>
<evidence type="ECO:0000259" key="3">
    <source>
        <dbReference type="Pfam" id="PF13649"/>
    </source>
</evidence>
<evidence type="ECO:0000256" key="1">
    <source>
        <dbReference type="ARBA" id="ARBA00022603"/>
    </source>
</evidence>
<evidence type="ECO:0000256" key="2">
    <source>
        <dbReference type="ARBA" id="ARBA00022679"/>
    </source>
</evidence>
<dbReference type="EMBL" id="BAAARV010000071">
    <property type="protein sequence ID" value="GAA2371411.1"/>
    <property type="molecule type" value="Genomic_DNA"/>
</dbReference>
<organism evidence="4 5">
    <name type="scientific">Dactylosporangium salmoneum</name>
    <dbReference type="NCBI Taxonomy" id="53361"/>
    <lineage>
        <taxon>Bacteria</taxon>
        <taxon>Bacillati</taxon>
        <taxon>Actinomycetota</taxon>
        <taxon>Actinomycetes</taxon>
        <taxon>Micromonosporales</taxon>
        <taxon>Micromonosporaceae</taxon>
        <taxon>Dactylosporangium</taxon>
    </lineage>
</organism>
<comment type="caution">
    <text evidence="4">The sequence shown here is derived from an EMBL/GenBank/DDBJ whole genome shotgun (WGS) entry which is preliminary data.</text>
</comment>
<evidence type="ECO:0000313" key="4">
    <source>
        <dbReference type="EMBL" id="GAA2371411.1"/>
    </source>
</evidence>
<protein>
    <recommendedName>
        <fullName evidence="3">Methyltransferase domain-containing protein</fullName>
    </recommendedName>
</protein>
<feature type="domain" description="Methyltransferase" evidence="3">
    <location>
        <begin position="51"/>
        <end position="142"/>
    </location>
</feature>
<dbReference type="PANTHER" id="PTHR43861:SF1">
    <property type="entry name" value="TRANS-ACONITATE 2-METHYLTRANSFERASE"/>
    <property type="match status" value="1"/>
</dbReference>
<dbReference type="SUPFAM" id="SSF53335">
    <property type="entry name" value="S-adenosyl-L-methionine-dependent methyltransferases"/>
    <property type="match status" value="1"/>
</dbReference>
<dbReference type="PANTHER" id="PTHR43861">
    <property type="entry name" value="TRANS-ACONITATE 2-METHYLTRANSFERASE-RELATED"/>
    <property type="match status" value="1"/>
</dbReference>
<proteinExistence type="predicted"/>
<dbReference type="InterPro" id="IPR041698">
    <property type="entry name" value="Methyltransf_25"/>
</dbReference>
<dbReference type="Proteomes" id="UP001501444">
    <property type="component" value="Unassembled WGS sequence"/>
</dbReference>
<accession>A0ABP5U7L4</accession>
<name>A0ABP5U7L4_9ACTN</name>
<dbReference type="RefSeq" id="WP_344617149.1">
    <property type="nucleotide sequence ID" value="NZ_BAAARV010000071.1"/>
</dbReference>
<keyword evidence="5" id="KW-1185">Reference proteome</keyword>
<reference evidence="5" key="1">
    <citation type="journal article" date="2019" name="Int. J. Syst. Evol. Microbiol.">
        <title>The Global Catalogue of Microorganisms (GCM) 10K type strain sequencing project: providing services to taxonomists for standard genome sequencing and annotation.</title>
        <authorList>
            <consortium name="The Broad Institute Genomics Platform"/>
            <consortium name="The Broad Institute Genome Sequencing Center for Infectious Disease"/>
            <person name="Wu L."/>
            <person name="Ma J."/>
        </authorList>
    </citation>
    <scope>NUCLEOTIDE SEQUENCE [LARGE SCALE GENOMIC DNA]</scope>
    <source>
        <strain evidence="5">JCM 3272</strain>
    </source>
</reference>
<dbReference type="CDD" id="cd02440">
    <property type="entry name" value="AdoMet_MTases"/>
    <property type="match status" value="1"/>
</dbReference>
<keyword evidence="2" id="KW-0808">Transferase</keyword>
<keyword evidence="1" id="KW-0489">Methyltransferase</keyword>
<dbReference type="Gene3D" id="3.40.50.150">
    <property type="entry name" value="Vaccinia Virus protein VP39"/>
    <property type="match status" value="1"/>
</dbReference>
<gene>
    <name evidence="4" type="ORF">GCM10010170_072820</name>
</gene>